<sequence>MKNLGTNARKKPTASPGDDDDDDETERPAKRKRRIEVPHNHGVISKVIYHPVAPLATPIRPKQRVTPACLCPMITIACITGDHTVLDSSRVVLDFIVDQVVTLASDLIRKGITKLKAGLWQGALFHRAVEDIASYGRALAIYGGLVIRLAFCKLLPRSGLGVEDSIARISIRSLSLEQLAIGEISRSVSSLVASRQQQQQQLACCGQRA</sequence>
<evidence type="ECO:0000313" key="2">
    <source>
        <dbReference type="EMBL" id="TKX23172.1"/>
    </source>
</evidence>
<dbReference type="AlphaFoldDB" id="A0A4V6DUD6"/>
<comment type="caution">
    <text evidence="2">The sequence shown here is derived from an EMBL/GenBank/DDBJ whole genome shotgun (WGS) entry which is preliminary data.</text>
</comment>
<reference evidence="2 3" key="1">
    <citation type="submission" date="2018-02" db="EMBL/GenBank/DDBJ databases">
        <title>Draft genome sequences of Elsinoe sp., causing black scab on jojoba.</title>
        <authorList>
            <person name="Stodart B."/>
            <person name="Jeffress S."/>
            <person name="Ash G."/>
            <person name="Arun Chinnappa K."/>
        </authorList>
    </citation>
    <scope>NUCLEOTIDE SEQUENCE [LARGE SCALE GENOMIC DNA]</scope>
    <source>
        <strain evidence="2 3">Hillstone_2</strain>
    </source>
</reference>
<evidence type="ECO:0000256" key="1">
    <source>
        <dbReference type="SAM" id="MobiDB-lite"/>
    </source>
</evidence>
<proteinExistence type="predicted"/>
<protein>
    <submittedName>
        <fullName evidence="2">Uncharacterized protein</fullName>
    </submittedName>
</protein>
<gene>
    <name evidence="2" type="ORF">C1H76_4604</name>
</gene>
<dbReference type="Proteomes" id="UP000308133">
    <property type="component" value="Unassembled WGS sequence"/>
</dbReference>
<accession>A0A4V6DUD6</accession>
<name>A0A4V6DUD6_9PEZI</name>
<evidence type="ECO:0000313" key="3">
    <source>
        <dbReference type="Proteomes" id="UP000308133"/>
    </source>
</evidence>
<feature type="region of interest" description="Disordered" evidence="1">
    <location>
        <begin position="1"/>
        <end position="36"/>
    </location>
</feature>
<dbReference type="EMBL" id="PTQR01000055">
    <property type="protein sequence ID" value="TKX23172.1"/>
    <property type="molecule type" value="Genomic_DNA"/>
</dbReference>
<organism evidence="2 3">
    <name type="scientific">Elsinoe australis</name>
    <dbReference type="NCBI Taxonomy" id="40998"/>
    <lineage>
        <taxon>Eukaryota</taxon>
        <taxon>Fungi</taxon>
        <taxon>Dikarya</taxon>
        <taxon>Ascomycota</taxon>
        <taxon>Pezizomycotina</taxon>
        <taxon>Dothideomycetes</taxon>
        <taxon>Dothideomycetidae</taxon>
        <taxon>Myriangiales</taxon>
        <taxon>Elsinoaceae</taxon>
        <taxon>Elsinoe</taxon>
    </lineage>
</organism>